<evidence type="ECO:0000313" key="6">
    <source>
        <dbReference type="Proteomes" id="UP000190962"/>
    </source>
</evidence>
<name>A0A0B0H5W0_SOVGS</name>
<evidence type="ECO:0000259" key="2">
    <source>
        <dbReference type="Pfam" id="PF22106"/>
    </source>
</evidence>
<comment type="caution">
    <text evidence="3">The sequence shown here is derived from an EMBL/GenBank/DDBJ whole genome shotgun (WGS) entry which is preliminary data.</text>
</comment>
<evidence type="ECO:0000313" key="4">
    <source>
        <dbReference type="EMBL" id="OOY35784.1"/>
    </source>
</evidence>
<dbReference type="Proteomes" id="UP000030856">
    <property type="component" value="Unassembled WGS sequence"/>
</dbReference>
<dbReference type="Pfam" id="PF09836">
    <property type="entry name" value="DUF2063"/>
    <property type="match status" value="1"/>
</dbReference>
<protein>
    <submittedName>
        <fullName evidence="3">Uncharacterized protein</fullName>
    </submittedName>
</protein>
<dbReference type="InterPro" id="IPR044922">
    <property type="entry name" value="DUF2063_N_sf"/>
</dbReference>
<evidence type="ECO:0000313" key="5">
    <source>
        <dbReference type="Proteomes" id="UP000030856"/>
    </source>
</evidence>
<dbReference type="EMBL" id="MPNX01000003">
    <property type="protein sequence ID" value="OOY35784.1"/>
    <property type="molecule type" value="Genomic_DNA"/>
</dbReference>
<dbReference type="RefSeq" id="WP_052131928.1">
    <property type="nucleotide sequence ID" value="NZ_JRAA01000001.1"/>
</dbReference>
<dbReference type="Proteomes" id="UP000190962">
    <property type="component" value="Unassembled WGS sequence"/>
</dbReference>
<dbReference type="STRING" id="2340.JV46_18020"/>
<feature type="domain" description="Putative DNA-binding" evidence="1">
    <location>
        <begin position="10"/>
        <end position="96"/>
    </location>
</feature>
<dbReference type="Gene3D" id="1.10.150.690">
    <property type="entry name" value="DUF2063"/>
    <property type="match status" value="1"/>
</dbReference>
<accession>A0A0B0H5W0</accession>
<dbReference type="GeneID" id="86991541"/>
<dbReference type="AlphaFoldDB" id="A0A0B0H5W0"/>
<proteinExistence type="predicted"/>
<evidence type="ECO:0000259" key="1">
    <source>
        <dbReference type="Pfam" id="PF09836"/>
    </source>
</evidence>
<keyword evidence="5" id="KW-1185">Reference proteome</keyword>
<reference evidence="3 5" key="1">
    <citation type="journal article" date="2014" name="BMC Genomics">
        <title>The genome of the intracellular bacterium of the coastal bivalve, Solemya velum: a blueprint for thriving in and out of symbiosis.</title>
        <authorList>
            <person name="Dmytrenko O."/>
            <person name="Russell S.L."/>
            <person name="Loo W.T."/>
            <person name="Fontanez K.M."/>
            <person name="Liao L."/>
            <person name="Roeselers G."/>
            <person name="Sharma R."/>
            <person name="Stewart F.J."/>
            <person name="Newton I.L."/>
            <person name="Woyke T."/>
            <person name="Wu D."/>
            <person name="Lang J.M."/>
            <person name="Eisen J.A."/>
            <person name="Cavanaugh C.M."/>
        </authorList>
    </citation>
    <scope>NUCLEOTIDE SEQUENCE [LARGE SCALE GENOMIC DNA]</scope>
    <source>
        <strain evidence="3 5">WH</strain>
    </source>
</reference>
<dbReference type="Gene3D" id="3.90.930.50">
    <property type="match status" value="1"/>
</dbReference>
<dbReference type="InterPro" id="IPR018640">
    <property type="entry name" value="DUF2063"/>
</dbReference>
<organism evidence="3 5">
    <name type="scientific">Solemya velum gill symbiont</name>
    <dbReference type="NCBI Taxonomy" id="2340"/>
    <lineage>
        <taxon>Bacteria</taxon>
        <taxon>Pseudomonadati</taxon>
        <taxon>Pseudomonadota</taxon>
        <taxon>Gammaproteobacteria</taxon>
        <taxon>sulfur-oxidizing symbionts</taxon>
    </lineage>
</organism>
<sequence length="259" mass="29672">MTQHKSRLAQQQFEFTSALRDPDCTTIPAGVPHERLEVYRELFFNNVRGILESAFPVIHEILPTELSETLARRFFREHSSHTPEFPRFPREFLLWLEQREMAEEGEPPFLYQLALWEWTELDVLLDPAAEPQPAGAMDDVLAQVPLLAPTLQLHAFDYPVHRISADFIPEEPLETQVYLVAFRTPDEGIEFIELNQASAALVQVMLESPGKTGEEYLRALAELMGYADAEQLLGFGREFFNDLYQQGVLVGTLEHNKSE</sequence>
<dbReference type="Pfam" id="PF22106">
    <property type="entry name" value="NGO1945_C"/>
    <property type="match status" value="1"/>
</dbReference>
<dbReference type="eggNOG" id="COG3219">
    <property type="taxonomic scope" value="Bacteria"/>
</dbReference>
<feature type="domain" description="NGO1945-like C-terminal" evidence="2">
    <location>
        <begin position="149"/>
        <end position="243"/>
    </location>
</feature>
<gene>
    <name evidence="4" type="ORF">BOV88_03880</name>
    <name evidence="3" type="ORF">JV46_18020</name>
</gene>
<reference evidence="4 6" key="2">
    <citation type="submission" date="2016-11" db="EMBL/GenBank/DDBJ databases">
        <title>Mixed transmission modes and dynamic genome evolution in an obligate animal-bacterial symbiosis.</title>
        <authorList>
            <person name="Russell S.L."/>
            <person name="Corbett-Detig R.B."/>
            <person name="Cavanaugh C.M."/>
        </authorList>
    </citation>
    <scope>NUCLEOTIDE SEQUENCE [LARGE SCALE GENOMIC DNA]</scope>
    <source>
        <strain evidence="4">MA-KB16</strain>
    </source>
</reference>
<dbReference type="EMBL" id="JRAA01000001">
    <property type="protein sequence ID" value="KHF25593.1"/>
    <property type="molecule type" value="Genomic_DNA"/>
</dbReference>
<dbReference type="InterPro" id="IPR054098">
    <property type="entry name" value="NGO1945-like_C"/>
</dbReference>
<evidence type="ECO:0000313" key="3">
    <source>
        <dbReference type="EMBL" id="KHF25593.1"/>
    </source>
</evidence>